<dbReference type="Proteomes" id="UP000499080">
    <property type="component" value="Unassembled WGS sequence"/>
</dbReference>
<organism evidence="1 2">
    <name type="scientific">Araneus ventricosus</name>
    <name type="common">Orbweaver spider</name>
    <name type="synonym">Epeira ventricosa</name>
    <dbReference type="NCBI Taxonomy" id="182803"/>
    <lineage>
        <taxon>Eukaryota</taxon>
        <taxon>Metazoa</taxon>
        <taxon>Ecdysozoa</taxon>
        <taxon>Arthropoda</taxon>
        <taxon>Chelicerata</taxon>
        <taxon>Arachnida</taxon>
        <taxon>Araneae</taxon>
        <taxon>Araneomorphae</taxon>
        <taxon>Entelegynae</taxon>
        <taxon>Araneoidea</taxon>
        <taxon>Araneidae</taxon>
        <taxon>Araneus</taxon>
    </lineage>
</organism>
<proteinExistence type="predicted"/>
<reference evidence="1 2" key="1">
    <citation type="journal article" date="2019" name="Sci. Rep.">
        <title>Orb-weaving spider Araneus ventricosus genome elucidates the spidroin gene catalogue.</title>
        <authorList>
            <person name="Kono N."/>
            <person name="Nakamura H."/>
            <person name="Ohtoshi R."/>
            <person name="Moran D.A.P."/>
            <person name="Shinohara A."/>
            <person name="Yoshida Y."/>
            <person name="Fujiwara M."/>
            <person name="Mori M."/>
            <person name="Tomita M."/>
            <person name="Arakawa K."/>
        </authorList>
    </citation>
    <scope>NUCLEOTIDE SEQUENCE [LARGE SCALE GENOMIC DNA]</scope>
</reference>
<evidence type="ECO:0000313" key="2">
    <source>
        <dbReference type="Proteomes" id="UP000499080"/>
    </source>
</evidence>
<comment type="caution">
    <text evidence="1">The sequence shown here is derived from an EMBL/GenBank/DDBJ whole genome shotgun (WGS) entry which is preliminary data.</text>
</comment>
<dbReference type="EMBL" id="BGPR01012832">
    <property type="protein sequence ID" value="GBN57881.1"/>
    <property type="molecule type" value="Genomic_DNA"/>
</dbReference>
<gene>
    <name evidence="1" type="ORF">AVEN_147523_1</name>
</gene>
<name>A0A4Y2Q325_ARAVE</name>
<accession>A0A4Y2Q325</accession>
<evidence type="ECO:0000313" key="1">
    <source>
        <dbReference type="EMBL" id="GBN57881.1"/>
    </source>
</evidence>
<dbReference type="AlphaFoldDB" id="A0A4Y2Q325"/>
<protein>
    <submittedName>
        <fullName evidence="1">Uncharacterized protein</fullName>
    </submittedName>
</protein>
<sequence length="101" mass="10960">MKITLTDCSAQILLKLINVCEGSTLLRPQRSIQLCTSPPADLSPPTTVARNQTRLSHGNCISLIVISTSEIHFPPVCHASRHASCGTCSPNELRFLSAILY</sequence>
<keyword evidence="2" id="KW-1185">Reference proteome</keyword>